<keyword evidence="2" id="KW-0808">Transferase</keyword>
<keyword evidence="2" id="KW-0489">Methyltransferase</keyword>
<dbReference type="CDD" id="cd02440">
    <property type="entry name" value="AdoMet_MTases"/>
    <property type="match status" value="1"/>
</dbReference>
<sequence length="268" mass="31254">MKLQEVREKWVNKEINKCASENLWDSMADGFREFNIPTEKDSLFIKVIKENDLINENDSVLDIGCGAGKYSIAIADKCKDVTGIDISSKMIQFAKEKAHEFKKNNINFIKEDWENLDLDKFEKSFDVVFAHMTPAINSAETFEKMIKASKRTCIMCKPTRRTDSIADKIKNMLNIDDSYGDLDEKLLYAFEILWLRGYSPYIEYENQVWDIKRPIDKAKEIYTNKIKLSKNITSQEEDNIHNYLNQIAKDGFVYEKVSTTIAMLYWNV</sequence>
<dbReference type="SUPFAM" id="SSF53335">
    <property type="entry name" value="S-adenosyl-L-methionine-dependent methyltransferases"/>
    <property type="match status" value="1"/>
</dbReference>
<evidence type="ECO:0000313" key="2">
    <source>
        <dbReference type="EMBL" id="RDY23156.1"/>
    </source>
</evidence>
<dbReference type="PANTHER" id="PTHR43667">
    <property type="entry name" value="CYCLOPROPANE-FATTY-ACYL-PHOSPHOLIPID SYNTHASE"/>
    <property type="match status" value="1"/>
</dbReference>
<comment type="caution">
    <text evidence="2">The sequence shown here is derived from an EMBL/GenBank/DDBJ whole genome shotgun (WGS) entry which is preliminary data.</text>
</comment>
<proteinExistence type="predicted"/>
<dbReference type="AlphaFoldDB" id="A0A371IRQ0"/>
<dbReference type="InterPro" id="IPR029063">
    <property type="entry name" value="SAM-dependent_MTases_sf"/>
</dbReference>
<gene>
    <name evidence="2" type="ORF">CHF27_009405</name>
</gene>
<dbReference type="RefSeq" id="WP_095404491.1">
    <property type="nucleotide sequence ID" value="NZ_NOJZ02000017.1"/>
</dbReference>
<dbReference type="GO" id="GO:0032259">
    <property type="term" value="P:methylation"/>
    <property type="evidence" value="ECO:0007669"/>
    <property type="project" value="UniProtKB-KW"/>
</dbReference>
<reference evidence="2 3" key="1">
    <citation type="journal article" date="2017" name="Genome Announc.">
        <title>Draft Genome Sequence of Romboutsia maritimum sp. nov. Strain CCRI-22766(T), Isolated from Coastal Estuarine Mud.</title>
        <authorList>
            <person name="Maheux A.F."/>
            <person name="Boudreau D.K."/>
            <person name="Berube E."/>
            <person name="Boissinot M."/>
            <person name="Raymond F."/>
            <person name="Brodeur S."/>
            <person name="Corbeil J."/>
            <person name="Brightwell G."/>
            <person name="Broda D."/>
            <person name="Omar R.F."/>
            <person name="Bergeron M.G."/>
        </authorList>
    </citation>
    <scope>NUCLEOTIDE SEQUENCE [LARGE SCALE GENOMIC DNA]</scope>
    <source>
        <strain evidence="2 3">CCRI-22766</strain>
    </source>
</reference>
<dbReference type="GO" id="GO:0008168">
    <property type="term" value="F:methyltransferase activity"/>
    <property type="evidence" value="ECO:0007669"/>
    <property type="project" value="UniProtKB-KW"/>
</dbReference>
<dbReference type="PANTHER" id="PTHR43667:SF2">
    <property type="entry name" value="FATTY ACID C-METHYL TRANSFERASE"/>
    <property type="match status" value="1"/>
</dbReference>
<dbReference type="Proteomes" id="UP000243494">
    <property type="component" value="Unassembled WGS sequence"/>
</dbReference>
<dbReference type="OrthoDB" id="9791837at2"/>
<evidence type="ECO:0000259" key="1">
    <source>
        <dbReference type="Pfam" id="PF13847"/>
    </source>
</evidence>
<name>A0A371IRQ0_9FIRM</name>
<evidence type="ECO:0000313" key="3">
    <source>
        <dbReference type="Proteomes" id="UP000243494"/>
    </source>
</evidence>
<dbReference type="InterPro" id="IPR025714">
    <property type="entry name" value="Methyltranfer_dom"/>
</dbReference>
<keyword evidence="3" id="KW-1185">Reference proteome</keyword>
<dbReference type="Gene3D" id="3.40.50.150">
    <property type="entry name" value="Vaccinia Virus protein VP39"/>
    <property type="match status" value="1"/>
</dbReference>
<protein>
    <submittedName>
        <fullName evidence="2">Class I SAM-dependent methyltransferase</fullName>
    </submittedName>
</protein>
<dbReference type="EMBL" id="NOJZ02000017">
    <property type="protein sequence ID" value="RDY23156.1"/>
    <property type="molecule type" value="Genomic_DNA"/>
</dbReference>
<feature type="domain" description="Methyltransferase" evidence="1">
    <location>
        <begin position="55"/>
        <end position="156"/>
    </location>
</feature>
<dbReference type="InterPro" id="IPR050723">
    <property type="entry name" value="CFA/CMAS"/>
</dbReference>
<dbReference type="Pfam" id="PF13847">
    <property type="entry name" value="Methyltransf_31"/>
    <property type="match status" value="1"/>
</dbReference>
<organism evidence="2 3">
    <name type="scientific">Romboutsia maritimum</name>
    <dbReference type="NCBI Taxonomy" id="2020948"/>
    <lineage>
        <taxon>Bacteria</taxon>
        <taxon>Bacillati</taxon>
        <taxon>Bacillota</taxon>
        <taxon>Clostridia</taxon>
        <taxon>Peptostreptococcales</taxon>
        <taxon>Peptostreptococcaceae</taxon>
        <taxon>Romboutsia</taxon>
    </lineage>
</organism>
<accession>A0A371IRQ0</accession>